<dbReference type="NCBIfam" id="TIGR00639">
    <property type="entry name" value="PurN"/>
    <property type="match status" value="1"/>
</dbReference>
<dbReference type="InterPro" id="IPR001555">
    <property type="entry name" value="GART_AS"/>
</dbReference>
<proteinExistence type="inferred from homology"/>
<evidence type="ECO:0000256" key="7">
    <source>
        <dbReference type="ARBA" id="ARBA00041682"/>
    </source>
</evidence>
<dbReference type="GO" id="GO:0005737">
    <property type="term" value="C:cytoplasm"/>
    <property type="evidence" value="ECO:0007669"/>
    <property type="project" value="TreeGrafter"/>
</dbReference>
<dbReference type="PANTHER" id="PTHR43369:SF2">
    <property type="entry name" value="PHOSPHORIBOSYLGLYCINAMIDE FORMYLTRANSFERASE"/>
    <property type="match status" value="1"/>
</dbReference>
<comment type="similarity">
    <text evidence="5">Belongs to the GART family.</text>
</comment>
<dbReference type="Pfam" id="PF00551">
    <property type="entry name" value="Formyl_trans_N"/>
    <property type="match status" value="1"/>
</dbReference>
<dbReference type="Gene3D" id="3.40.50.170">
    <property type="entry name" value="Formyl transferase, N-terminal domain"/>
    <property type="match status" value="1"/>
</dbReference>
<evidence type="ECO:0000256" key="3">
    <source>
        <dbReference type="ARBA" id="ARBA00022679"/>
    </source>
</evidence>
<dbReference type="AlphaFoldDB" id="A0A3B1CG03"/>
<dbReference type="EMBL" id="UOGG01000020">
    <property type="protein sequence ID" value="VAX27142.1"/>
    <property type="molecule type" value="Genomic_DNA"/>
</dbReference>
<dbReference type="InterPro" id="IPR036477">
    <property type="entry name" value="Formyl_transf_N_sf"/>
</dbReference>
<dbReference type="InterPro" id="IPR002376">
    <property type="entry name" value="Formyl_transf_N"/>
</dbReference>
<keyword evidence="4" id="KW-0658">Purine biosynthesis</keyword>
<dbReference type="HAMAP" id="MF_01930">
    <property type="entry name" value="PurN"/>
    <property type="match status" value="1"/>
</dbReference>
<dbReference type="CDD" id="cd08645">
    <property type="entry name" value="FMT_core_GART"/>
    <property type="match status" value="1"/>
</dbReference>
<organism evidence="10">
    <name type="scientific">hydrothermal vent metagenome</name>
    <dbReference type="NCBI Taxonomy" id="652676"/>
    <lineage>
        <taxon>unclassified sequences</taxon>
        <taxon>metagenomes</taxon>
        <taxon>ecological metagenomes</taxon>
    </lineage>
</organism>
<evidence type="ECO:0000256" key="8">
    <source>
        <dbReference type="ARBA" id="ARBA00047664"/>
    </source>
</evidence>
<gene>
    <name evidence="10" type="ORF">MNBD_NITROSPINAE05-14</name>
</gene>
<dbReference type="GO" id="GO:0006189">
    <property type="term" value="P:'de novo' IMP biosynthetic process"/>
    <property type="evidence" value="ECO:0007669"/>
    <property type="project" value="UniProtKB-UniPathway"/>
</dbReference>
<evidence type="ECO:0000259" key="9">
    <source>
        <dbReference type="Pfam" id="PF00551"/>
    </source>
</evidence>
<dbReference type="EC" id="2.1.2.2" evidence="2"/>
<reference evidence="10" key="1">
    <citation type="submission" date="2018-06" db="EMBL/GenBank/DDBJ databases">
        <authorList>
            <person name="Zhirakovskaya E."/>
        </authorList>
    </citation>
    <scope>NUCLEOTIDE SEQUENCE</scope>
</reference>
<dbReference type="InterPro" id="IPR004607">
    <property type="entry name" value="GART"/>
</dbReference>
<evidence type="ECO:0000313" key="10">
    <source>
        <dbReference type="EMBL" id="VAX27142.1"/>
    </source>
</evidence>
<evidence type="ECO:0000256" key="5">
    <source>
        <dbReference type="ARBA" id="ARBA00038440"/>
    </source>
</evidence>
<evidence type="ECO:0000256" key="1">
    <source>
        <dbReference type="ARBA" id="ARBA00005054"/>
    </source>
</evidence>
<dbReference type="FunFam" id="3.40.50.170:FF:000007">
    <property type="entry name" value="Phosphoribosylglycinamide formyltransferase"/>
    <property type="match status" value="1"/>
</dbReference>
<evidence type="ECO:0000256" key="4">
    <source>
        <dbReference type="ARBA" id="ARBA00022755"/>
    </source>
</evidence>
<comment type="pathway">
    <text evidence="1">Purine metabolism; IMP biosynthesis via de novo pathway; N(2)-formyl-N(1)-(5-phospho-D-ribosyl)glycinamide from N(1)-(5-phospho-D-ribosyl)glycinamide (10-formyl THF route): step 1/1.</text>
</comment>
<dbReference type="PROSITE" id="PS00373">
    <property type="entry name" value="GART"/>
    <property type="match status" value="1"/>
</dbReference>
<dbReference type="GO" id="GO:0004644">
    <property type="term" value="F:phosphoribosylglycinamide formyltransferase activity"/>
    <property type="evidence" value="ECO:0007669"/>
    <property type="project" value="UniProtKB-EC"/>
</dbReference>
<dbReference type="SUPFAM" id="SSF53328">
    <property type="entry name" value="Formyltransferase"/>
    <property type="match status" value="1"/>
</dbReference>
<accession>A0A3B1CG03</accession>
<feature type="domain" description="Formyl transferase N-terminal" evidence="9">
    <location>
        <begin position="7"/>
        <end position="186"/>
    </location>
</feature>
<sequence>MGSKKFKLAVLVSGQGTNLQALIDQIEQGALAAEIAIVVSNVKDAFALERAKNHGIKTVFLDPKSFANKKEFDGALIDRLQDEAVDLICLAGFMRILGKAFINRFASKVINIHPSLLPAFPGLHPQRQALEYGVKFSGCTVHFVDEGVDSGPIILQSVVPLYDSDDEETLSRRILEQEHIIYPRAVQLMAENRLIISARKITQKKN</sequence>
<comment type="catalytic activity">
    <reaction evidence="8">
        <text>N(1)-(5-phospho-beta-D-ribosyl)glycinamide + (6R)-10-formyltetrahydrofolate = N(2)-formyl-N(1)-(5-phospho-beta-D-ribosyl)glycinamide + (6S)-5,6,7,8-tetrahydrofolate + H(+)</text>
        <dbReference type="Rhea" id="RHEA:15053"/>
        <dbReference type="ChEBI" id="CHEBI:15378"/>
        <dbReference type="ChEBI" id="CHEBI:57453"/>
        <dbReference type="ChEBI" id="CHEBI:143788"/>
        <dbReference type="ChEBI" id="CHEBI:147286"/>
        <dbReference type="ChEBI" id="CHEBI:195366"/>
        <dbReference type="EC" id="2.1.2.2"/>
    </reaction>
</comment>
<evidence type="ECO:0000256" key="2">
    <source>
        <dbReference type="ARBA" id="ARBA00012254"/>
    </source>
</evidence>
<evidence type="ECO:0000256" key="6">
    <source>
        <dbReference type="ARBA" id="ARBA00041324"/>
    </source>
</evidence>
<dbReference type="UniPathway" id="UPA00074">
    <property type="reaction ID" value="UER00126"/>
</dbReference>
<name>A0A3B1CG03_9ZZZZ</name>
<dbReference type="PANTHER" id="PTHR43369">
    <property type="entry name" value="PHOSPHORIBOSYLGLYCINAMIDE FORMYLTRANSFERASE"/>
    <property type="match status" value="1"/>
</dbReference>
<keyword evidence="3 10" id="KW-0808">Transferase</keyword>
<protein>
    <recommendedName>
        <fullName evidence="2">phosphoribosylglycinamide formyltransferase 1</fullName>
        <ecNumber evidence="2">2.1.2.2</ecNumber>
    </recommendedName>
    <alternativeName>
        <fullName evidence="7">5'-phosphoribosylglycinamide transformylase</fullName>
    </alternativeName>
    <alternativeName>
        <fullName evidence="6">GAR transformylase</fullName>
    </alternativeName>
</protein>